<evidence type="ECO:0000313" key="3">
    <source>
        <dbReference type="Proteomes" id="UP000478052"/>
    </source>
</evidence>
<evidence type="ECO:0000256" key="1">
    <source>
        <dbReference type="SAM" id="SignalP"/>
    </source>
</evidence>
<keyword evidence="3" id="KW-1185">Reference proteome</keyword>
<accession>A0A6G0Y432</accession>
<dbReference type="Proteomes" id="UP000478052">
    <property type="component" value="Unassembled WGS sequence"/>
</dbReference>
<organism evidence="2 3">
    <name type="scientific">Aphis craccivora</name>
    <name type="common">Cowpea aphid</name>
    <dbReference type="NCBI Taxonomy" id="307492"/>
    <lineage>
        <taxon>Eukaryota</taxon>
        <taxon>Metazoa</taxon>
        <taxon>Ecdysozoa</taxon>
        <taxon>Arthropoda</taxon>
        <taxon>Hexapoda</taxon>
        <taxon>Insecta</taxon>
        <taxon>Pterygota</taxon>
        <taxon>Neoptera</taxon>
        <taxon>Paraneoptera</taxon>
        <taxon>Hemiptera</taxon>
        <taxon>Sternorrhyncha</taxon>
        <taxon>Aphidomorpha</taxon>
        <taxon>Aphidoidea</taxon>
        <taxon>Aphididae</taxon>
        <taxon>Aphidini</taxon>
        <taxon>Aphis</taxon>
        <taxon>Aphis</taxon>
    </lineage>
</organism>
<gene>
    <name evidence="2" type="ORF">FWK35_00027374</name>
</gene>
<feature type="chain" id="PRO_5026192932" evidence="1">
    <location>
        <begin position="19"/>
        <end position="82"/>
    </location>
</feature>
<keyword evidence="1" id="KW-0732">Signal</keyword>
<name>A0A6G0Y432_APHCR</name>
<reference evidence="2 3" key="1">
    <citation type="submission" date="2019-08" db="EMBL/GenBank/DDBJ databases">
        <title>Whole genome of Aphis craccivora.</title>
        <authorList>
            <person name="Voronova N.V."/>
            <person name="Shulinski R.S."/>
            <person name="Bandarenka Y.V."/>
            <person name="Zhorov D.G."/>
            <person name="Warner D."/>
        </authorList>
    </citation>
    <scope>NUCLEOTIDE SEQUENCE [LARGE SCALE GENOMIC DNA]</scope>
    <source>
        <strain evidence="2">180601</strain>
        <tissue evidence="2">Whole Body</tissue>
    </source>
</reference>
<dbReference type="EMBL" id="VUJU01006376">
    <property type="protein sequence ID" value="KAF0748691.1"/>
    <property type="molecule type" value="Genomic_DNA"/>
</dbReference>
<comment type="caution">
    <text evidence="2">The sequence shown here is derived from an EMBL/GenBank/DDBJ whole genome shotgun (WGS) entry which is preliminary data.</text>
</comment>
<feature type="signal peptide" evidence="1">
    <location>
        <begin position="1"/>
        <end position="18"/>
    </location>
</feature>
<evidence type="ECO:0000313" key="2">
    <source>
        <dbReference type="EMBL" id="KAF0748691.1"/>
    </source>
</evidence>
<sequence>MHNVILSPLFCLSFFVQSHKLYMFCSQVERTSNINELSFQEIPVALDENILVDRDLSHEQAKLGNNLDITGIPKTANENLYI</sequence>
<proteinExistence type="predicted"/>
<protein>
    <submittedName>
        <fullName evidence="2">Zinc finger MYM-type protein 5-like</fullName>
    </submittedName>
</protein>
<dbReference type="AlphaFoldDB" id="A0A6G0Y432"/>